<feature type="region of interest" description="Disordered" evidence="1">
    <location>
        <begin position="112"/>
        <end position="183"/>
    </location>
</feature>
<accession>A0A9P1BNA9</accession>
<reference evidence="2" key="1">
    <citation type="submission" date="2022-10" db="EMBL/GenBank/DDBJ databases">
        <authorList>
            <person name="Chen Y."/>
            <person name="Dougan E. K."/>
            <person name="Chan C."/>
            <person name="Rhodes N."/>
            <person name="Thang M."/>
        </authorList>
    </citation>
    <scope>NUCLEOTIDE SEQUENCE</scope>
</reference>
<protein>
    <submittedName>
        <fullName evidence="2">Uncharacterized protein</fullName>
    </submittedName>
</protein>
<evidence type="ECO:0000256" key="1">
    <source>
        <dbReference type="SAM" id="MobiDB-lite"/>
    </source>
</evidence>
<dbReference type="Proteomes" id="UP001152797">
    <property type="component" value="Unassembled WGS sequence"/>
</dbReference>
<evidence type="ECO:0000313" key="4">
    <source>
        <dbReference type="Proteomes" id="UP001152797"/>
    </source>
</evidence>
<dbReference type="AlphaFoldDB" id="A0A9P1BNA9"/>
<dbReference type="EMBL" id="CAMXCT030000272">
    <property type="protein sequence ID" value="CAL4763764.1"/>
    <property type="molecule type" value="Genomic_DNA"/>
</dbReference>
<feature type="region of interest" description="Disordered" evidence="1">
    <location>
        <begin position="374"/>
        <end position="407"/>
    </location>
</feature>
<evidence type="ECO:0000313" key="2">
    <source>
        <dbReference type="EMBL" id="CAI3976452.1"/>
    </source>
</evidence>
<dbReference type="EMBL" id="CAMXCT020000272">
    <property type="protein sequence ID" value="CAL1129827.1"/>
    <property type="molecule type" value="Genomic_DNA"/>
</dbReference>
<proteinExistence type="predicted"/>
<dbReference type="EMBL" id="CAMXCT010000272">
    <property type="protein sequence ID" value="CAI3976452.1"/>
    <property type="molecule type" value="Genomic_DNA"/>
</dbReference>
<organism evidence="2">
    <name type="scientific">Cladocopium goreaui</name>
    <dbReference type="NCBI Taxonomy" id="2562237"/>
    <lineage>
        <taxon>Eukaryota</taxon>
        <taxon>Sar</taxon>
        <taxon>Alveolata</taxon>
        <taxon>Dinophyceae</taxon>
        <taxon>Suessiales</taxon>
        <taxon>Symbiodiniaceae</taxon>
        <taxon>Cladocopium</taxon>
    </lineage>
</organism>
<feature type="non-terminal residue" evidence="2">
    <location>
        <position position="1"/>
    </location>
</feature>
<feature type="compositionally biased region" description="Basic and acidic residues" evidence="1">
    <location>
        <begin position="374"/>
        <end position="391"/>
    </location>
</feature>
<gene>
    <name evidence="2" type="ORF">C1SCF055_LOCUS4670</name>
</gene>
<evidence type="ECO:0000313" key="3">
    <source>
        <dbReference type="EMBL" id="CAL1129827.1"/>
    </source>
</evidence>
<sequence>DYAIAEKSWKKSESSSAVQVPFAQEGVAHFGQHRIAEAMTTHKKPAWKCADCRRLIKGNDMFCPACGQFWEDCVDNAYQETAASSSMRSQTPSRHTSYRSYTQGNDYWDGWHSHRASSASPRSRQQKPKSQRTRQGEGKGKGGKGKGKGNKSQPAPLQGMGQEGMAPLPPPPMPPPSGPSESWMQFAVPYHAAGGPPQETPMNAPSLAETKLKEVMGILKKNETELPAEVAAVMKDNKVNEGMQKIQGMHEAVEELGNAQQRLEQVCFARAQNLASWRQFLHLSVQRWQEYTQRFQGQEKHNLEQIAKARDDVKRAQAIFKELQDRGVITVEADEDPELMDDALMNTESSKKIEDGLTHLTTSLGEFAQQADLEHAAAEEQQKKRQRKDVQAEPTPTGSKPLAAPSMQPFALGSGHNTLGTMDFDTELRDDRPAHRRSPSFCEDVEVFCGIEDSIQM</sequence>
<name>A0A9P1BNA9_9DINO</name>
<comment type="caution">
    <text evidence="2">The sequence shown here is derived from an EMBL/GenBank/DDBJ whole genome shotgun (WGS) entry which is preliminary data.</text>
</comment>
<keyword evidence="4" id="KW-1185">Reference proteome</keyword>
<feature type="compositionally biased region" description="Pro residues" evidence="1">
    <location>
        <begin position="167"/>
        <end position="178"/>
    </location>
</feature>
<reference evidence="3" key="2">
    <citation type="submission" date="2024-04" db="EMBL/GenBank/DDBJ databases">
        <authorList>
            <person name="Chen Y."/>
            <person name="Shah S."/>
            <person name="Dougan E. K."/>
            <person name="Thang M."/>
            <person name="Chan C."/>
        </authorList>
    </citation>
    <scope>NUCLEOTIDE SEQUENCE [LARGE SCALE GENOMIC DNA]</scope>
</reference>
<feature type="non-terminal residue" evidence="2">
    <location>
        <position position="457"/>
    </location>
</feature>